<dbReference type="InterPro" id="IPR008274">
    <property type="entry name" value="AldOxase/xan_DH_MoCoBD1"/>
</dbReference>
<feature type="signal peptide" evidence="1">
    <location>
        <begin position="1"/>
        <end position="36"/>
    </location>
</feature>
<dbReference type="InterPro" id="IPR037165">
    <property type="entry name" value="AldOxase/xan_DH_Mopterin-bd_sf"/>
</dbReference>
<dbReference type="Pfam" id="PF02738">
    <property type="entry name" value="MoCoBD_1"/>
    <property type="match status" value="1"/>
</dbReference>
<evidence type="ECO:0000313" key="4">
    <source>
        <dbReference type="Proteomes" id="UP001557485"/>
    </source>
</evidence>
<dbReference type="SMART" id="SM01008">
    <property type="entry name" value="Ald_Xan_dh_C"/>
    <property type="match status" value="1"/>
</dbReference>
<dbReference type="Gene3D" id="3.30.365.10">
    <property type="entry name" value="Aldehyde oxidase/xanthine dehydrogenase, molybdopterin binding domain"/>
    <property type="match status" value="4"/>
</dbReference>
<feature type="domain" description="Aldehyde oxidase/xanthine dehydrogenase a/b hammerhead" evidence="2">
    <location>
        <begin position="212"/>
        <end position="290"/>
    </location>
</feature>
<evidence type="ECO:0000256" key="1">
    <source>
        <dbReference type="SAM" id="SignalP"/>
    </source>
</evidence>
<accession>A0ABV3U7K1</accession>
<dbReference type="RefSeq" id="WP_368382192.1">
    <property type="nucleotide sequence ID" value="NZ_JBFRYA010000011.1"/>
</dbReference>
<keyword evidence="4" id="KW-1185">Reference proteome</keyword>
<feature type="chain" id="PRO_5047262263" evidence="1">
    <location>
        <begin position="37"/>
        <end position="716"/>
    </location>
</feature>
<dbReference type="InterPro" id="IPR046867">
    <property type="entry name" value="AldOxase/xan_DH_MoCoBD2"/>
</dbReference>
<dbReference type="SUPFAM" id="SSF56003">
    <property type="entry name" value="Molybdenum cofactor-binding domain"/>
    <property type="match status" value="2"/>
</dbReference>
<comment type="caution">
    <text evidence="3">The sequence shown here is derived from an EMBL/GenBank/DDBJ whole genome shotgun (WGS) entry which is preliminary data.</text>
</comment>
<sequence>MKTKAISVSRRLFLVRGAQAGAGLSLGLQFSSGAHAASKADPSKGLEANAFVSIHPDNRVILTIKHLEMGQGTYTGLATLMAEELDANWAQIETVAAPANPEKFKNLLFGGQLTGGSSAIANSYSQMREAGAAARHMLVAAAAAQWQVKPASISVKQGIISHAVSKRSASFGDMAIAAAQQKLPSTVILKDPKDFVLIGKANLARKDTGKTNGKAIFTQDVQLPNMLTAVVAHPPAFGASLKSVDASTAEKLPGVKAVVTIPSGVAVLADTFWQAKKGRDALNVEWNKPTTEISSPAQMAEYKKLAQTPGLQARSDGNVAAVLGADKNHLIAEYEFPYLAHAAMEPMNCVLQKTATGVEMWYGCQGQSWDQAAVAKVFGLAPEHIKINTLLAGGSFGRRATFNSDYAVELANIVKAWGKSAPVKLVWTREDDTQGGYYRPAYVHRLAASLNNKGDIAAWQQCIVGQAITGADAKTVDNLSVEGAANLPYAIPNILVEAHNTYNAVPVSFWRSVGSTHTAYAVETFIDELAHRAKQDPLNYRLAMLKDHPRHRGVLKLVAERAGWGKKLPAGHFQGLAVHESFNSYVAQVAEIAKLDNGKFRIHKITCAVDCGVAVNPDVIRAQMEGGIGFGLSPLMLSEITLDKSQAQQKNFDAYKVIRIQHMPEIEVHIVPSAEAPTGVGEPGTPVVAPAVANALFAATGKRLRKLPAGAEFFQL</sequence>
<reference evidence="3 4" key="1">
    <citation type="journal article" date="2011" name="Int. J. Syst. Evol. Microbiol.">
        <title>Zhongshania antarctica gen. nov., sp. nov. and Zhongshania guokunii sp. nov., gammaproteobacteria respectively isolated from coastal attached (fast) ice and surface seawater of the Antarctic.</title>
        <authorList>
            <person name="Li H.J."/>
            <person name="Zhang X.Y."/>
            <person name="Chen C.X."/>
            <person name="Zhang Y.J."/>
            <person name="Gao Z.M."/>
            <person name="Yu Y."/>
            <person name="Chen X.L."/>
            <person name="Chen B."/>
            <person name="Zhang Y.Z."/>
        </authorList>
    </citation>
    <scope>NUCLEOTIDE SEQUENCE [LARGE SCALE GENOMIC DNA]</scope>
    <source>
        <strain evidence="3 4">ZS6-22T</strain>
    </source>
</reference>
<dbReference type="EMBL" id="JBFRYA010000011">
    <property type="protein sequence ID" value="MEX1669843.1"/>
    <property type="molecule type" value="Genomic_DNA"/>
</dbReference>
<dbReference type="PANTHER" id="PTHR47495:SF2">
    <property type="entry name" value="ALDEHYDE DEHYDROGENASE"/>
    <property type="match status" value="1"/>
</dbReference>
<dbReference type="InterPro" id="IPR052516">
    <property type="entry name" value="N-heterocyclic_Hydroxylase"/>
</dbReference>
<dbReference type="InterPro" id="IPR006311">
    <property type="entry name" value="TAT_signal"/>
</dbReference>
<dbReference type="Gene3D" id="3.90.1170.50">
    <property type="entry name" value="Aldehyde oxidase/xanthine dehydrogenase, a/b hammerhead"/>
    <property type="match status" value="1"/>
</dbReference>
<name>A0ABV3U7K1_9GAMM</name>
<dbReference type="PIRSF" id="PIRSF036389">
    <property type="entry name" value="IOR_B"/>
    <property type="match status" value="1"/>
</dbReference>
<dbReference type="Pfam" id="PF20256">
    <property type="entry name" value="MoCoBD_2"/>
    <property type="match status" value="2"/>
</dbReference>
<proteinExistence type="predicted"/>
<protein>
    <submittedName>
        <fullName evidence="3">Molybdopterin cofactor-binding domain-containing protein</fullName>
    </submittedName>
</protein>
<organism evidence="3 4">
    <name type="scientific">Zhongshania guokunii</name>
    <dbReference type="NCBI Taxonomy" id="641783"/>
    <lineage>
        <taxon>Bacteria</taxon>
        <taxon>Pseudomonadati</taxon>
        <taxon>Pseudomonadota</taxon>
        <taxon>Gammaproteobacteria</taxon>
        <taxon>Cellvibrionales</taxon>
        <taxon>Spongiibacteraceae</taxon>
        <taxon>Zhongshania</taxon>
    </lineage>
</organism>
<dbReference type="InterPro" id="IPR000674">
    <property type="entry name" value="Ald_Oxase/Xan_DH_a/b"/>
</dbReference>
<gene>
    <name evidence="3" type="ORF">AB4876_13060</name>
</gene>
<dbReference type="Proteomes" id="UP001557485">
    <property type="component" value="Unassembled WGS sequence"/>
</dbReference>
<evidence type="ECO:0000313" key="3">
    <source>
        <dbReference type="EMBL" id="MEX1669843.1"/>
    </source>
</evidence>
<dbReference type="PROSITE" id="PS51318">
    <property type="entry name" value="TAT"/>
    <property type="match status" value="1"/>
</dbReference>
<dbReference type="InterPro" id="IPR012368">
    <property type="entry name" value="OxRdtase_Mopterin-bd_su_IorB"/>
</dbReference>
<keyword evidence="1" id="KW-0732">Signal</keyword>
<evidence type="ECO:0000259" key="2">
    <source>
        <dbReference type="SMART" id="SM01008"/>
    </source>
</evidence>
<dbReference type="PANTHER" id="PTHR47495">
    <property type="entry name" value="ALDEHYDE DEHYDROGENASE"/>
    <property type="match status" value="1"/>
</dbReference>